<comment type="caution">
    <text evidence="2">The sequence shown here is derived from an EMBL/GenBank/DDBJ whole genome shotgun (WGS) entry which is preliminary data.</text>
</comment>
<feature type="transmembrane region" description="Helical" evidence="1">
    <location>
        <begin position="307"/>
        <end position="328"/>
    </location>
</feature>
<organism evidence="2 3">
    <name type="scientific">Streptomyces thermoviolaceus subsp. thermoviolaceus</name>
    <dbReference type="NCBI Taxonomy" id="66860"/>
    <lineage>
        <taxon>Bacteria</taxon>
        <taxon>Bacillati</taxon>
        <taxon>Actinomycetota</taxon>
        <taxon>Actinomycetes</taxon>
        <taxon>Kitasatosporales</taxon>
        <taxon>Streptomycetaceae</taxon>
        <taxon>Streptomyces</taxon>
    </lineage>
</organism>
<protein>
    <recommendedName>
        <fullName evidence="4">Integral membrane protein</fullName>
    </recommendedName>
</protein>
<dbReference type="Proteomes" id="UP000635996">
    <property type="component" value="Unassembled WGS sequence"/>
</dbReference>
<evidence type="ECO:0008006" key="4">
    <source>
        <dbReference type="Google" id="ProtNLM"/>
    </source>
</evidence>
<dbReference type="EMBL" id="JAATEL010000037">
    <property type="protein sequence ID" value="NJP17269.1"/>
    <property type="molecule type" value="Genomic_DNA"/>
</dbReference>
<keyword evidence="3" id="KW-1185">Reference proteome</keyword>
<feature type="transmembrane region" description="Helical" evidence="1">
    <location>
        <begin position="279"/>
        <end position="301"/>
    </location>
</feature>
<sequence length="340" mass="36538">MHIDLERIAAIQRSVIGAVLLVAIVMVTYRSLAWVARRIRRIQEWWSAWNARVADRDIAPTAQALQRLGLADLPIHDLREAGRKTAGSVKLRYQLLTFAVSMGAFDLLIAVIKTIDTQRVQPDLRPPALMLAGVTLPLLMWAARRGKAIVGYRFLLSIMAAIEACEAVASADTSARHQALRHLDDTCSIVWRSLLRVHRISNSVRRGSPRQRSTKRHAALVVAKLQLAEAQVDTKGIGGLRSLAALLAKIGNSYAAGNAGRLLPEQRLRGTVPVANREGLRLVAVVSAPVAAVCLAVLTGLPSGVETVLAAAVAVVAAAAAYGPRVAIAKAAEIMSILKQ</sequence>
<proteinExistence type="predicted"/>
<feature type="transmembrane region" description="Helical" evidence="1">
    <location>
        <begin position="124"/>
        <end position="143"/>
    </location>
</feature>
<feature type="transmembrane region" description="Helical" evidence="1">
    <location>
        <begin position="93"/>
        <end position="112"/>
    </location>
</feature>
<keyword evidence="1" id="KW-1133">Transmembrane helix</keyword>
<keyword evidence="1" id="KW-0812">Transmembrane</keyword>
<evidence type="ECO:0000256" key="1">
    <source>
        <dbReference type="SAM" id="Phobius"/>
    </source>
</evidence>
<evidence type="ECO:0000313" key="2">
    <source>
        <dbReference type="EMBL" id="NJP17269.1"/>
    </source>
</evidence>
<keyword evidence="1" id="KW-0472">Membrane</keyword>
<feature type="transmembrane region" description="Helical" evidence="1">
    <location>
        <begin position="15"/>
        <end position="36"/>
    </location>
</feature>
<name>A0ABX0Z1E5_STRTL</name>
<evidence type="ECO:0000313" key="3">
    <source>
        <dbReference type="Proteomes" id="UP000635996"/>
    </source>
</evidence>
<accession>A0ABX0Z1E5</accession>
<dbReference type="RefSeq" id="WP_125499771.1">
    <property type="nucleotide sequence ID" value="NZ_BMVZ01000024.1"/>
</dbReference>
<gene>
    <name evidence="2" type="ORF">HCJ95_24080</name>
</gene>
<reference evidence="2 3" key="1">
    <citation type="submission" date="2020-03" db="EMBL/GenBank/DDBJ databases">
        <title>WGS of actinomycetes isolated from Thailand.</title>
        <authorList>
            <person name="Thawai C."/>
        </authorList>
    </citation>
    <scope>NUCLEOTIDE SEQUENCE [LARGE SCALE GENOMIC DNA]</scope>
    <source>
        <strain evidence="2 3">NBRC 13905</strain>
    </source>
</reference>